<evidence type="ECO:0000313" key="2">
    <source>
        <dbReference type="Proteomes" id="UP001501746"/>
    </source>
</evidence>
<dbReference type="EMBL" id="BAAANK010000004">
    <property type="protein sequence ID" value="GAA1834411.1"/>
    <property type="molecule type" value="Genomic_DNA"/>
</dbReference>
<protein>
    <submittedName>
        <fullName evidence="1">Uncharacterized protein</fullName>
    </submittedName>
</protein>
<dbReference type="Proteomes" id="UP001501746">
    <property type="component" value="Unassembled WGS sequence"/>
</dbReference>
<name>A0ABP4YYQ5_9MICO</name>
<comment type="caution">
    <text evidence="1">The sequence shown here is derived from an EMBL/GenBank/DDBJ whole genome shotgun (WGS) entry which is preliminary data.</text>
</comment>
<accession>A0ABP4YYQ5</accession>
<gene>
    <name evidence="1" type="ORF">GCM10009750_18450</name>
</gene>
<evidence type="ECO:0000313" key="1">
    <source>
        <dbReference type="EMBL" id="GAA1834411.1"/>
    </source>
</evidence>
<keyword evidence="2" id="KW-1185">Reference proteome</keyword>
<organism evidence="1 2">
    <name type="scientific">Agromyces salentinus</name>
    <dbReference type="NCBI Taxonomy" id="269421"/>
    <lineage>
        <taxon>Bacteria</taxon>
        <taxon>Bacillati</taxon>
        <taxon>Actinomycetota</taxon>
        <taxon>Actinomycetes</taxon>
        <taxon>Micrococcales</taxon>
        <taxon>Microbacteriaceae</taxon>
        <taxon>Agromyces</taxon>
    </lineage>
</organism>
<reference evidence="2" key="1">
    <citation type="journal article" date="2019" name="Int. J. Syst. Evol. Microbiol.">
        <title>The Global Catalogue of Microorganisms (GCM) 10K type strain sequencing project: providing services to taxonomists for standard genome sequencing and annotation.</title>
        <authorList>
            <consortium name="The Broad Institute Genomics Platform"/>
            <consortium name="The Broad Institute Genome Sequencing Center for Infectious Disease"/>
            <person name="Wu L."/>
            <person name="Ma J."/>
        </authorList>
    </citation>
    <scope>NUCLEOTIDE SEQUENCE [LARGE SCALE GENOMIC DNA]</scope>
    <source>
        <strain evidence="2">JCM 14323</strain>
    </source>
</reference>
<sequence>MPQIMSSSVDLVALSETTWRVCDARFDEGDPRRILGYLSWHEPVYEMMWMRPRPGVVRNYPSIERAVQAIDSTLP</sequence>
<proteinExistence type="predicted"/>
<dbReference type="RefSeq" id="WP_157427889.1">
    <property type="nucleotide sequence ID" value="NZ_BAAANK010000004.1"/>
</dbReference>